<dbReference type="InterPro" id="IPR058163">
    <property type="entry name" value="LysR-type_TF_proteobact-type"/>
</dbReference>
<dbReference type="Pfam" id="PF03466">
    <property type="entry name" value="LysR_substrate"/>
    <property type="match status" value="1"/>
</dbReference>
<dbReference type="InterPro" id="IPR036388">
    <property type="entry name" value="WH-like_DNA-bd_sf"/>
</dbReference>
<proteinExistence type="inferred from homology"/>
<dbReference type="RefSeq" id="WP_377046427.1">
    <property type="nucleotide sequence ID" value="NZ_JBHLUN010000017.1"/>
</dbReference>
<protein>
    <submittedName>
        <fullName evidence="6">LysR family transcriptional regulator</fullName>
    </submittedName>
</protein>
<keyword evidence="3" id="KW-0238">DNA-binding</keyword>
<organism evidence="6 7">
    <name type="scientific">Roseomonas elaeocarpi</name>
    <dbReference type="NCBI Taxonomy" id="907779"/>
    <lineage>
        <taxon>Bacteria</taxon>
        <taxon>Pseudomonadati</taxon>
        <taxon>Pseudomonadota</taxon>
        <taxon>Alphaproteobacteria</taxon>
        <taxon>Acetobacterales</taxon>
        <taxon>Roseomonadaceae</taxon>
        <taxon>Roseomonas</taxon>
    </lineage>
</organism>
<evidence type="ECO:0000256" key="3">
    <source>
        <dbReference type="ARBA" id="ARBA00023125"/>
    </source>
</evidence>
<evidence type="ECO:0000313" key="6">
    <source>
        <dbReference type="EMBL" id="MFC0410672.1"/>
    </source>
</evidence>
<dbReference type="EMBL" id="JBHLUN010000017">
    <property type="protein sequence ID" value="MFC0410672.1"/>
    <property type="molecule type" value="Genomic_DNA"/>
</dbReference>
<dbReference type="PROSITE" id="PS50931">
    <property type="entry name" value="HTH_LYSR"/>
    <property type="match status" value="1"/>
</dbReference>
<evidence type="ECO:0000259" key="5">
    <source>
        <dbReference type="PROSITE" id="PS50931"/>
    </source>
</evidence>
<keyword evidence="4" id="KW-0804">Transcription</keyword>
<dbReference type="SUPFAM" id="SSF53850">
    <property type="entry name" value="Periplasmic binding protein-like II"/>
    <property type="match status" value="1"/>
</dbReference>
<dbReference type="Pfam" id="PF00126">
    <property type="entry name" value="HTH_1"/>
    <property type="match status" value="1"/>
</dbReference>
<dbReference type="InterPro" id="IPR000847">
    <property type="entry name" value="LysR_HTH_N"/>
</dbReference>
<accession>A0ABV6JZD1</accession>
<comment type="caution">
    <text evidence="6">The sequence shown here is derived from an EMBL/GenBank/DDBJ whole genome shotgun (WGS) entry which is preliminary data.</text>
</comment>
<dbReference type="Gene3D" id="3.40.190.290">
    <property type="match status" value="1"/>
</dbReference>
<keyword evidence="2" id="KW-0805">Transcription regulation</keyword>
<evidence type="ECO:0000256" key="2">
    <source>
        <dbReference type="ARBA" id="ARBA00023015"/>
    </source>
</evidence>
<feature type="domain" description="HTH lysR-type" evidence="5">
    <location>
        <begin position="1"/>
        <end position="61"/>
    </location>
</feature>
<keyword evidence="7" id="KW-1185">Reference proteome</keyword>
<comment type="similarity">
    <text evidence="1">Belongs to the LysR transcriptional regulatory family.</text>
</comment>
<dbReference type="InterPro" id="IPR005119">
    <property type="entry name" value="LysR_subst-bd"/>
</dbReference>
<evidence type="ECO:0000256" key="4">
    <source>
        <dbReference type="ARBA" id="ARBA00023163"/>
    </source>
</evidence>
<dbReference type="PANTHER" id="PTHR30537">
    <property type="entry name" value="HTH-TYPE TRANSCRIPTIONAL REGULATOR"/>
    <property type="match status" value="1"/>
</dbReference>
<dbReference type="Proteomes" id="UP001589865">
    <property type="component" value="Unassembled WGS sequence"/>
</dbReference>
<sequence>MRGAEFAELMGFMVVAEERSFRRAAQRLAMSPSALSHSIGSLERRLGARLLNRTTRSVAPTEAGQALFDRLRPALAELDGAVRDVGAFQAQPSGTVRLNAPRIAAHLVVMPRLVEFRAAYPGVRLDLVVDDSMTDVIASGFDAGIRSGALVHQDMTAVRLTPDLRMAVVGSPRYFAVRPPPTVPGGLQDHVCLTYCWQDTGVMYRWRFDGPDGAIDVDVENALTVNDTDLLLDAALRGLGLAFLPDSFVEEHLARGELVRVLDEWCRPFSGFHLYYPRRPHMPAALRAFIDVVKLSR</sequence>
<gene>
    <name evidence="6" type="ORF">ACFFGY_20685</name>
</gene>
<evidence type="ECO:0000313" key="7">
    <source>
        <dbReference type="Proteomes" id="UP001589865"/>
    </source>
</evidence>
<dbReference type="CDD" id="cd08474">
    <property type="entry name" value="PBP2_CrgA_like_5"/>
    <property type="match status" value="1"/>
</dbReference>
<reference evidence="6 7" key="1">
    <citation type="submission" date="2024-09" db="EMBL/GenBank/DDBJ databases">
        <authorList>
            <person name="Sun Q."/>
            <person name="Mori K."/>
        </authorList>
    </citation>
    <scope>NUCLEOTIDE SEQUENCE [LARGE SCALE GENOMIC DNA]</scope>
    <source>
        <strain evidence="6 7">TBRC 5777</strain>
    </source>
</reference>
<dbReference type="Gene3D" id="1.10.10.10">
    <property type="entry name" value="Winged helix-like DNA-binding domain superfamily/Winged helix DNA-binding domain"/>
    <property type="match status" value="1"/>
</dbReference>
<evidence type="ECO:0000256" key="1">
    <source>
        <dbReference type="ARBA" id="ARBA00009437"/>
    </source>
</evidence>
<name>A0ABV6JZD1_9PROT</name>
<dbReference type="SUPFAM" id="SSF46785">
    <property type="entry name" value="Winged helix' DNA-binding domain"/>
    <property type="match status" value="1"/>
</dbReference>
<dbReference type="InterPro" id="IPR036390">
    <property type="entry name" value="WH_DNA-bd_sf"/>
</dbReference>
<dbReference type="PANTHER" id="PTHR30537:SF1">
    <property type="entry name" value="HTH-TYPE TRANSCRIPTIONAL REGULATOR PGRR"/>
    <property type="match status" value="1"/>
</dbReference>